<accession>A0A0S2KI29</accession>
<organism evidence="1 2">
    <name type="scientific">Hoylesella enoeca</name>
    <dbReference type="NCBI Taxonomy" id="76123"/>
    <lineage>
        <taxon>Bacteria</taxon>
        <taxon>Pseudomonadati</taxon>
        <taxon>Bacteroidota</taxon>
        <taxon>Bacteroidia</taxon>
        <taxon>Bacteroidales</taxon>
        <taxon>Prevotellaceae</taxon>
        <taxon>Hoylesella</taxon>
    </lineage>
</organism>
<keyword evidence="2" id="KW-1185">Reference proteome</keyword>
<evidence type="ECO:0000313" key="2">
    <source>
        <dbReference type="Proteomes" id="UP000056252"/>
    </source>
</evidence>
<evidence type="ECO:0000313" key="1">
    <source>
        <dbReference type="EMBL" id="ALO47980.1"/>
    </source>
</evidence>
<proteinExistence type="predicted"/>
<reference evidence="2" key="1">
    <citation type="submission" date="2015-11" db="EMBL/GenBank/DDBJ databases">
        <authorList>
            <person name="Holder M.E."/>
            <person name="Ajami N.J."/>
            <person name="Petrosino J.F."/>
        </authorList>
    </citation>
    <scope>NUCLEOTIDE SEQUENCE [LARGE SCALE GENOMIC DNA]</scope>
    <source>
        <strain evidence="2">F0113</strain>
    </source>
</reference>
<sequence length="82" mass="9355">MIGMFWMILKMSFRPGGNVAESHLDKFPRAESSFFSFLSFPPGRKRCFFHFQLFRPGGSVIFPLGELSAAAEAPFFLIFRLS</sequence>
<dbReference type="EMBL" id="CP013195">
    <property type="protein sequence ID" value="ALO47980.1"/>
    <property type="molecule type" value="Genomic_DNA"/>
</dbReference>
<protein>
    <submittedName>
        <fullName evidence="1">Uncharacterized protein</fullName>
    </submittedName>
</protein>
<dbReference type="KEGG" id="peo:AS203_01790"/>
<name>A0A0S2KI29_9BACT</name>
<dbReference type="Proteomes" id="UP000056252">
    <property type="component" value="Chromosome"/>
</dbReference>
<gene>
    <name evidence="1" type="ORF">AS203_01790</name>
</gene>
<dbReference type="AlphaFoldDB" id="A0A0S2KI29"/>